<gene>
    <name evidence="1" type="ORF">TART1_2951</name>
</gene>
<accession>A0A383TIX9</accession>
<sequence>MEGKNARVIDFYGNLIVIASLHVKKVGVAPSNIILIHVAAYIIIIPSIQNGPVDEILEIVDIHRCFSLLS</sequence>
<evidence type="ECO:0000313" key="1">
    <source>
        <dbReference type="EMBL" id="SYZ80075.1"/>
    </source>
</evidence>
<dbReference type="Proteomes" id="UP000262072">
    <property type="component" value="Unassembled WGS sequence"/>
</dbReference>
<name>A0A383TIX9_9LACT</name>
<protein>
    <submittedName>
        <fullName evidence="1">Uncharacterized protein</fullName>
    </submittedName>
</protein>
<dbReference type="RefSeq" id="WP_119094084.1">
    <property type="nucleotide sequence ID" value="NZ_UNRR01000043.1"/>
</dbReference>
<evidence type="ECO:0000313" key="2">
    <source>
        <dbReference type="Proteomes" id="UP000262072"/>
    </source>
</evidence>
<dbReference type="AlphaFoldDB" id="A0A383TIX9"/>
<dbReference type="EMBL" id="UNRR01000043">
    <property type="protein sequence ID" value="SYZ80075.1"/>
    <property type="molecule type" value="Genomic_DNA"/>
</dbReference>
<reference evidence="2" key="1">
    <citation type="submission" date="2018-05" db="EMBL/GenBank/DDBJ databases">
        <authorList>
            <person name="Strepis N."/>
        </authorList>
    </citation>
    <scope>NUCLEOTIDE SEQUENCE [LARGE SCALE GENOMIC DNA]</scope>
</reference>
<organism evidence="1 2">
    <name type="scientific">Trichococcus shcherbakoviae</name>
    <dbReference type="NCBI Taxonomy" id="2094020"/>
    <lineage>
        <taxon>Bacteria</taxon>
        <taxon>Bacillati</taxon>
        <taxon>Bacillota</taxon>
        <taxon>Bacilli</taxon>
        <taxon>Lactobacillales</taxon>
        <taxon>Carnobacteriaceae</taxon>
        <taxon>Trichococcus</taxon>
    </lineage>
</organism>
<proteinExistence type="predicted"/>